<proteinExistence type="predicted"/>
<reference evidence="2" key="1">
    <citation type="submission" date="2021-01" db="UniProtKB">
        <authorList>
            <consortium name="EnsemblPlants"/>
        </authorList>
    </citation>
    <scope>IDENTIFICATION</scope>
</reference>
<evidence type="ECO:0000313" key="3">
    <source>
        <dbReference type="Proteomes" id="UP000594263"/>
    </source>
</evidence>
<accession>A0A7N0VAY0</accession>
<dbReference type="SMART" id="SM00239">
    <property type="entry name" value="C2"/>
    <property type="match status" value="1"/>
</dbReference>
<evidence type="ECO:0000259" key="1">
    <source>
        <dbReference type="SMART" id="SM00239"/>
    </source>
</evidence>
<dbReference type="PANTHER" id="PTHR32246:SF17">
    <property type="entry name" value="BON1-ASSOCIATED PROTEIN 2"/>
    <property type="match status" value="1"/>
</dbReference>
<dbReference type="OMA" id="ARYITVE"/>
<dbReference type="SUPFAM" id="SSF49562">
    <property type="entry name" value="C2 domain (Calcium/lipid-binding domain, CaLB)"/>
    <property type="match status" value="1"/>
</dbReference>
<dbReference type="EnsemblPlants" id="Kaladp0476s0001.1.v1.1">
    <property type="protein sequence ID" value="Kaladp0476s0001.1.v1.1.CDS.1"/>
    <property type="gene ID" value="Kaladp0476s0001.v1.1"/>
</dbReference>
<organism evidence="2 3">
    <name type="scientific">Kalanchoe fedtschenkoi</name>
    <name type="common">Lavender scallops</name>
    <name type="synonym">South American air plant</name>
    <dbReference type="NCBI Taxonomy" id="63787"/>
    <lineage>
        <taxon>Eukaryota</taxon>
        <taxon>Viridiplantae</taxon>
        <taxon>Streptophyta</taxon>
        <taxon>Embryophyta</taxon>
        <taxon>Tracheophyta</taxon>
        <taxon>Spermatophyta</taxon>
        <taxon>Magnoliopsida</taxon>
        <taxon>eudicotyledons</taxon>
        <taxon>Gunneridae</taxon>
        <taxon>Pentapetalae</taxon>
        <taxon>Saxifragales</taxon>
        <taxon>Crassulaceae</taxon>
        <taxon>Kalanchoe</taxon>
    </lineage>
</organism>
<dbReference type="PANTHER" id="PTHR32246">
    <property type="entry name" value="INGRESSION PROTEIN FIC1"/>
    <property type="match status" value="1"/>
</dbReference>
<dbReference type="AlphaFoldDB" id="A0A7N0VAY0"/>
<feature type="domain" description="C2" evidence="1">
    <location>
        <begin position="5"/>
        <end position="102"/>
    </location>
</feature>
<dbReference type="Gene3D" id="2.60.40.150">
    <property type="entry name" value="C2 domain"/>
    <property type="match status" value="1"/>
</dbReference>
<name>A0A7N0VAY0_KALFE</name>
<evidence type="ECO:0000313" key="2">
    <source>
        <dbReference type="EnsemblPlants" id="Kaladp0476s0001.1.v1.1.CDS.1"/>
    </source>
</evidence>
<keyword evidence="3" id="KW-1185">Reference proteome</keyword>
<dbReference type="InterPro" id="IPR000008">
    <property type="entry name" value="C2_dom"/>
</dbReference>
<sequence length="194" mass="20882">MAFRTLQINLISAEDLTCPYTLKPIKSNALAVIRLPHTATILSTTLDEKGGSYPYWNETFKLQIPVNAPSFDVRVCCGAKTMVGMATVPVSDFVNSIVPLGYLNCLSYRLRGRNGNFIKGIVNISVRVVNFGTSSENGKISMGRPVALEFGGSAGKKVAEDGGDGACCLKYDRGVVTGIPVSYGMNKYACDWPV</sequence>
<dbReference type="InterPro" id="IPR035892">
    <property type="entry name" value="C2_domain_sf"/>
</dbReference>
<dbReference type="Proteomes" id="UP000594263">
    <property type="component" value="Unplaced"/>
</dbReference>
<dbReference type="Gramene" id="Kaladp0476s0001.1.v1.1">
    <property type="protein sequence ID" value="Kaladp0476s0001.1.v1.1.CDS.1"/>
    <property type="gene ID" value="Kaladp0476s0001.v1.1"/>
</dbReference>
<protein>
    <recommendedName>
        <fullName evidence="1">C2 domain-containing protein</fullName>
    </recommendedName>
</protein>
<dbReference type="Pfam" id="PF00168">
    <property type="entry name" value="C2"/>
    <property type="match status" value="1"/>
</dbReference>